<reference evidence="3" key="1">
    <citation type="journal article" date="2005" name="Nature">
        <title>The map-based sequence of the rice genome.</title>
        <authorList>
            <consortium name="International rice genome sequencing project (IRGSP)"/>
            <person name="Matsumoto T."/>
            <person name="Wu J."/>
            <person name="Kanamori H."/>
            <person name="Katayose Y."/>
            <person name="Fujisawa M."/>
            <person name="Namiki N."/>
            <person name="Mizuno H."/>
            <person name="Yamamoto K."/>
            <person name="Antonio B.A."/>
            <person name="Baba T."/>
            <person name="Sakata K."/>
            <person name="Nagamura Y."/>
            <person name="Aoki H."/>
            <person name="Arikawa K."/>
            <person name="Arita K."/>
            <person name="Bito T."/>
            <person name="Chiden Y."/>
            <person name="Fujitsuka N."/>
            <person name="Fukunaka R."/>
            <person name="Hamada M."/>
            <person name="Harada C."/>
            <person name="Hayashi A."/>
            <person name="Hijishita S."/>
            <person name="Honda M."/>
            <person name="Hosokawa S."/>
            <person name="Ichikawa Y."/>
            <person name="Idonuma A."/>
            <person name="Iijima M."/>
            <person name="Ikeda M."/>
            <person name="Ikeno M."/>
            <person name="Ito K."/>
            <person name="Ito S."/>
            <person name="Ito T."/>
            <person name="Ito Y."/>
            <person name="Ito Y."/>
            <person name="Iwabuchi A."/>
            <person name="Kamiya K."/>
            <person name="Karasawa W."/>
            <person name="Kurita K."/>
            <person name="Katagiri S."/>
            <person name="Kikuta A."/>
            <person name="Kobayashi H."/>
            <person name="Kobayashi N."/>
            <person name="Machita K."/>
            <person name="Maehara T."/>
            <person name="Masukawa M."/>
            <person name="Mizubayashi T."/>
            <person name="Mukai Y."/>
            <person name="Nagasaki H."/>
            <person name="Nagata Y."/>
            <person name="Naito S."/>
            <person name="Nakashima M."/>
            <person name="Nakama Y."/>
            <person name="Nakamichi Y."/>
            <person name="Nakamura M."/>
            <person name="Meguro A."/>
            <person name="Negishi M."/>
            <person name="Ohta I."/>
            <person name="Ohta T."/>
            <person name="Okamoto M."/>
            <person name="Ono N."/>
            <person name="Saji S."/>
            <person name="Sakaguchi M."/>
            <person name="Sakai K."/>
            <person name="Shibata M."/>
            <person name="Shimokawa T."/>
            <person name="Song J."/>
            <person name="Takazaki Y."/>
            <person name="Terasawa K."/>
            <person name="Tsugane M."/>
            <person name="Tsuji K."/>
            <person name="Ueda S."/>
            <person name="Waki K."/>
            <person name="Yamagata H."/>
            <person name="Yamamoto M."/>
            <person name="Yamamoto S."/>
            <person name="Yamane H."/>
            <person name="Yoshiki S."/>
            <person name="Yoshihara R."/>
            <person name="Yukawa K."/>
            <person name="Zhong H."/>
            <person name="Yano M."/>
            <person name="Yuan Q."/>
            <person name="Ouyang S."/>
            <person name="Liu J."/>
            <person name="Jones K.M."/>
            <person name="Gansberger K."/>
            <person name="Moffat K."/>
            <person name="Hill J."/>
            <person name="Bera J."/>
            <person name="Fadrosh D."/>
            <person name="Jin S."/>
            <person name="Johri S."/>
            <person name="Kim M."/>
            <person name="Overton L."/>
            <person name="Reardon M."/>
            <person name="Tsitrin T."/>
            <person name="Vuong H."/>
            <person name="Weaver B."/>
            <person name="Ciecko A."/>
            <person name="Tallon L."/>
            <person name="Jackson J."/>
            <person name="Pai G."/>
            <person name="Aken S.V."/>
            <person name="Utterback T."/>
            <person name="Reidmuller S."/>
            <person name="Feldblyum T."/>
            <person name="Hsiao J."/>
            <person name="Zismann V."/>
            <person name="Iobst S."/>
            <person name="de Vazeille A.R."/>
            <person name="Buell C.R."/>
            <person name="Ying K."/>
            <person name="Li Y."/>
            <person name="Lu T."/>
            <person name="Huang Y."/>
            <person name="Zhao Q."/>
            <person name="Feng Q."/>
            <person name="Zhang L."/>
            <person name="Zhu J."/>
            <person name="Weng Q."/>
            <person name="Mu J."/>
            <person name="Lu Y."/>
            <person name="Fan D."/>
            <person name="Liu Y."/>
            <person name="Guan J."/>
            <person name="Zhang Y."/>
            <person name="Yu S."/>
            <person name="Liu X."/>
            <person name="Zhang Y."/>
            <person name="Hong G."/>
            <person name="Han B."/>
            <person name="Choisne N."/>
            <person name="Demange N."/>
            <person name="Orjeda G."/>
            <person name="Samain S."/>
            <person name="Cattolico L."/>
            <person name="Pelletier E."/>
            <person name="Couloux A."/>
            <person name="Segurens B."/>
            <person name="Wincker P."/>
            <person name="D'Hont A."/>
            <person name="Scarpelli C."/>
            <person name="Weissenbach J."/>
            <person name="Salanoubat M."/>
            <person name="Quetier F."/>
            <person name="Yu Y."/>
            <person name="Kim H.R."/>
            <person name="Rambo T."/>
            <person name="Currie J."/>
            <person name="Collura K."/>
            <person name="Luo M."/>
            <person name="Yang T."/>
            <person name="Ammiraju J.S.S."/>
            <person name="Engler F."/>
            <person name="Soderlund C."/>
            <person name="Wing R.A."/>
            <person name="Palmer L.E."/>
            <person name="de la Bastide M."/>
            <person name="Spiegel L."/>
            <person name="Nascimento L."/>
            <person name="Zutavern T."/>
            <person name="O'Shaughnessy A."/>
            <person name="Dike S."/>
            <person name="Dedhia N."/>
            <person name="Preston R."/>
            <person name="Balija V."/>
            <person name="McCombie W.R."/>
            <person name="Chow T."/>
            <person name="Chen H."/>
            <person name="Chung M."/>
            <person name="Chen C."/>
            <person name="Shaw J."/>
            <person name="Wu H."/>
            <person name="Hsiao K."/>
            <person name="Chao Y."/>
            <person name="Chu M."/>
            <person name="Cheng C."/>
            <person name="Hour A."/>
            <person name="Lee P."/>
            <person name="Lin S."/>
            <person name="Lin Y."/>
            <person name="Liou J."/>
            <person name="Liu S."/>
            <person name="Hsing Y."/>
            <person name="Raghuvanshi S."/>
            <person name="Mohanty A."/>
            <person name="Bharti A.K."/>
            <person name="Gaur A."/>
            <person name="Gupta V."/>
            <person name="Kumar D."/>
            <person name="Ravi V."/>
            <person name="Vij S."/>
            <person name="Kapur A."/>
            <person name="Khurana P."/>
            <person name="Khurana P."/>
            <person name="Khurana J.P."/>
            <person name="Tyagi A.K."/>
            <person name="Gaikwad K."/>
            <person name="Singh A."/>
            <person name="Dalal V."/>
            <person name="Srivastava S."/>
            <person name="Dixit A."/>
            <person name="Pal A.K."/>
            <person name="Ghazi I.A."/>
            <person name="Yadav M."/>
            <person name="Pandit A."/>
            <person name="Bhargava A."/>
            <person name="Sureshbabu K."/>
            <person name="Batra K."/>
            <person name="Sharma T.R."/>
            <person name="Mohapatra T."/>
            <person name="Singh N.K."/>
            <person name="Messing J."/>
            <person name="Nelson A.B."/>
            <person name="Fuks G."/>
            <person name="Kavchok S."/>
            <person name="Keizer G."/>
            <person name="Linton E."/>
            <person name="Llaca V."/>
            <person name="Song R."/>
            <person name="Tanyolac B."/>
            <person name="Young S."/>
            <person name="Ho-Il K."/>
            <person name="Hahn J.H."/>
            <person name="Sangsakoo G."/>
            <person name="Vanavichit A."/>
            <person name="de Mattos Luiz.A.T."/>
            <person name="Zimmer P.D."/>
            <person name="Malone G."/>
            <person name="Dellagostin O."/>
            <person name="de Oliveira A.C."/>
            <person name="Bevan M."/>
            <person name="Bancroft I."/>
            <person name="Minx P."/>
            <person name="Cordum H."/>
            <person name="Wilson R."/>
            <person name="Cheng Z."/>
            <person name="Jin W."/>
            <person name="Jiang J."/>
            <person name="Leong S.A."/>
            <person name="Iwama H."/>
            <person name="Gojobori T."/>
            <person name="Itoh T."/>
            <person name="Niimura Y."/>
            <person name="Fujii Y."/>
            <person name="Habara T."/>
            <person name="Sakai H."/>
            <person name="Sato Y."/>
            <person name="Wilson G."/>
            <person name="Kumar K."/>
            <person name="McCouch S."/>
            <person name="Juretic N."/>
            <person name="Hoen D."/>
            <person name="Wright S."/>
            <person name="Bruskiewich R."/>
            <person name="Bureau T."/>
            <person name="Miyao A."/>
            <person name="Hirochika H."/>
            <person name="Nishikawa T."/>
            <person name="Kadowaki K."/>
            <person name="Sugiura M."/>
            <person name="Burr B."/>
            <person name="Sasaki T."/>
        </authorList>
    </citation>
    <scope>NUCLEOTIDE SEQUENCE [LARGE SCALE GENOMIC DNA]</scope>
    <source>
        <strain evidence="3">cv. Nipponbare</strain>
    </source>
</reference>
<protein>
    <submittedName>
        <fullName evidence="2">Os07g0499300 protein</fullName>
    </submittedName>
</protein>
<reference evidence="2 3" key="3">
    <citation type="journal article" date="2013" name="Rice">
        <title>Improvement of the Oryza sativa Nipponbare reference genome using next generation sequence and optical map data.</title>
        <authorList>
            <person name="Kawahara Y."/>
            <person name="de la Bastide M."/>
            <person name="Hamilton J.P."/>
            <person name="Kanamori H."/>
            <person name="McCombie W.R."/>
            <person name="Ouyang S."/>
            <person name="Schwartz D.C."/>
            <person name="Tanaka T."/>
            <person name="Wu J."/>
            <person name="Zhou S."/>
            <person name="Childs K.L."/>
            <person name="Davidson R.M."/>
            <person name="Lin H."/>
            <person name="Quesada-Ocampo L."/>
            <person name="Vaillancourt B."/>
            <person name="Sakai H."/>
            <person name="Lee S.S."/>
            <person name="Kim J."/>
            <person name="Numa H."/>
            <person name="Itoh T."/>
            <person name="Buell C.R."/>
            <person name="Matsumoto T."/>
        </authorList>
    </citation>
    <scope>NUCLEOTIDE SEQUENCE [LARGE SCALE GENOMIC DNA]</scope>
    <source>
        <strain evidence="3">cv. Nipponbare</strain>
    </source>
</reference>
<accession>A0A0P0X6G3</accession>
<gene>
    <name evidence="2" type="ordered locus">Os07g0499300</name>
    <name evidence="2" type="ORF">OSNPB_070499300</name>
</gene>
<reference evidence="2 3" key="2">
    <citation type="journal article" date="2013" name="Plant Cell Physiol.">
        <title>Rice Annotation Project Database (RAP-DB): an integrative and interactive database for rice genomics.</title>
        <authorList>
            <person name="Sakai H."/>
            <person name="Lee S.S."/>
            <person name="Tanaka T."/>
            <person name="Numa H."/>
            <person name="Kim J."/>
            <person name="Kawahara Y."/>
            <person name="Wakimoto H."/>
            <person name="Yang C.C."/>
            <person name="Iwamoto M."/>
            <person name="Abe T."/>
            <person name="Yamada Y."/>
            <person name="Muto A."/>
            <person name="Inokuchi H."/>
            <person name="Ikemura T."/>
            <person name="Matsumoto T."/>
            <person name="Sasaki T."/>
            <person name="Itoh T."/>
        </authorList>
    </citation>
    <scope>NUCLEOTIDE SEQUENCE [LARGE SCALE GENOMIC DNA]</scope>
    <source>
        <strain evidence="3">cv. Nipponbare</strain>
    </source>
</reference>
<feature type="region of interest" description="Disordered" evidence="1">
    <location>
        <begin position="65"/>
        <end position="92"/>
    </location>
</feature>
<feature type="compositionally biased region" description="Low complexity" evidence="1">
    <location>
        <begin position="65"/>
        <end position="89"/>
    </location>
</feature>
<evidence type="ECO:0000313" key="3">
    <source>
        <dbReference type="Proteomes" id="UP000059680"/>
    </source>
</evidence>
<dbReference type="EMBL" id="AP014963">
    <property type="protein sequence ID" value="BAT01628.1"/>
    <property type="molecule type" value="Genomic_DNA"/>
</dbReference>
<feature type="region of interest" description="Disordered" evidence="1">
    <location>
        <begin position="163"/>
        <end position="190"/>
    </location>
</feature>
<evidence type="ECO:0000313" key="2">
    <source>
        <dbReference type="EMBL" id="BAT01628.1"/>
    </source>
</evidence>
<feature type="compositionally biased region" description="Low complexity" evidence="1">
    <location>
        <begin position="1"/>
        <end position="24"/>
    </location>
</feature>
<dbReference type="Proteomes" id="UP000059680">
    <property type="component" value="Chromosome 7"/>
</dbReference>
<name>A0A0P0X6G3_ORYSJ</name>
<dbReference type="Gramene" id="Os07t0499300-01">
    <property type="protein sequence ID" value="Os07t0499300-01"/>
    <property type="gene ID" value="Os07g0499300"/>
</dbReference>
<feature type="region of interest" description="Disordered" evidence="1">
    <location>
        <begin position="1"/>
        <end position="46"/>
    </location>
</feature>
<dbReference type="AlphaFoldDB" id="A0A0P0X6G3"/>
<feature type="non-terminal residue" evidence="2">
    <location>
        <position position="1"/>
    </location>
</feature>
<proteinExistence type="predicted"/>
<feature type="compositionally biased region" description="Polar residues" evidence="1">
    <location>
        <begin position="166"/>
        <end position="181"/>
    </location>
</feature>
<organism evidence="2 3">
    <name type="scientific">Oryza sativa subsp. japonica</name>
    <name type="common">Rice</name>
    <dbReference type="NCBI Taxonomy" id="39947"/>
    <lineage>
        <taxon>Eukaryota</taxon>
        <taxon>Viridiplantae</taxon>
        <taxon>Streptophyta</taxon>
        <taxon>Embryophyta</taxon>
        <taxon>Tracheophyta</taxon>
        <taxon>Spermatophyta</taxon>
        <taxon>Magnoliopsida</taxon>
        <taxon>Liliopsida</taxon>
        <taxon>Poales</taxon>
        <taxon>Poaceae</taxon>
        <taxon>BOP clade</taxon>
        <taxon>Oryzoideae</taxon>
        <taxon>Oryzeae</taxon>
        <taxon>Oryzinae</taxon>
        <taxon>Oryza</taxon>
        <taxon>Oryza sativa</taxon>
    </lineage>
</organism>
<evidence type="ECO:0000256" key="1">
    <source>
        <dbReference type="SAM" id="MobiDB-lite"/>
    </source>
</evidence>
<keyword evidence="3" id="KW-1185">Reference proteome</keyword>
<dbReference type="ExpressionAtlas" id="A0A0P0X6G3">
    <property type="expression patterns" value="baseline and differential"/>
</dbReference>
<sequence length="201" mass="20908">ISPPSAATLLPSIPLSSPLLSSPAVGIGDDSVRRRPPPPSPLAVPAYSPLTAYCAASVSAGARLGSGGSAADSAPGPRAARSRGGSPRAAQRRRAATALGLISTQQLARARCRAVCAGGLLLRGFWRRVGVRPRVQSAYWLKFWRNMMRVTLTYEAHAARMLDRGTPSTPTSTAQEASGTQAPLPGGFAQGHRLLHASRPA</sequence>